<dbReference type="NCBIfam" id="TIGR02937">
    <property type="entry name" value="sigma70-ECF"/>
    <property type="match status" value="1"/>
</dbReference>
<dbReference type="RefSeq" id="WP_110562211.1">
    <property type="nucleotide sequence ID" value="NZ_PYBV01000005.1"/>
</dbReference>
<dbReference type="InterPro" id="IPR007627">
    <property type="entry name" value="RNA_pol_sigma70_r2"/>
</dbReference>
<dbReference type="InterPro" id="IPR013249">
    <property type="entry name" value="RNA_pol_sigma70_r4_t2"/>
</dbReference>
<dbReference type="Gene3D" id="3.10.450.50">
    <property type="match status" value="1"/>
</dbReference>
<evidence type="ECO:0000256" key="1">
    <source>
        <dbReference type="ARBA" id="ARBA00010641"/>
    </source>
</evidence>
<dbReference type="InterPro" id="IPR013325">
    <property type="entry name" value="RNA_pol_sigma_r2"/>
</dbReference>
<sequence>MGAPEAGALTEAFETERRGLFAHAYRMLGAYHEAEDVVQDTYVRALRGWGTLERRSSVRTWLYRIATNVCLNVIEGRGRRALSSNLGPDDLGPWLEPFPMDPADLVTARESVRLAFVVGLQHLAPRQRAVLLLREVLAFSAAETGEALDMSVPAVKSALQRARARLSEAAPARDEVLDASSPRARELLARYMAAWEASDADAFREVLRADASIDPVGSPASYAGREACLAFATPAMRDAGDWRMAATEANGQPAAVAWFRGEPFGVAVLTVADDGIVAITLFENPQLAESFAPEPAPPPWRSSTSLATIRYRQITER</sequence>
<dbReference type="InterPro" id="IPR014284">
    <property type="entry name" value="RNA_pol_sigma-70_dom"/>
</dbReference>
<comment type="similarity">
    <text evidence="1 6">Belongs to the sigma-70 factor family. ECF subfamily.</text>
</comment>
<evidence type="ECO:0000313" key="9">
    <source>
        <dbReference type="EMBL" id="PYC74995.1"/>
    </source>
</evidence>
<dbReference type="GO" id="GO:0003677">
    <property type="term" value="F:DNA binding"/>
    <property type="evidence" value="ECO:0007669"/>
    <property type="project" value="UniProtKB-KW"/>
</dbReference>
<keyword evidence="10" id="KW-1185">Reference proteome</keyword>
<dbReference type="SUPFAM" id="SSF88659">
    <property type="entry name" value="Sigma3 and sigma4 domains of RNA polymerase sigma factors"/>
    <property type="match status" value="1"/>
</dbReference>
<dbReference type="AlphaFoldDB" id="A0A318NT15"/>
<dbReference type="InterPro" id="IPR032710">
    <property type="entry name" value="NTF2-like_dom_sf"/>
</dbReference>
<organism evidence="9 10">
    <name type="scientific">Micromonospora arborensis</name>
    <dbReference type="NCBI Taxonomy" id="2116518"/>
    <lineage>
        <taxon>Bacteria</taxon>
        <taxon>Bacillati</taxon>
        <taxon>Actinomycetota</taxon>
        <taxon>Actinomycetes</taxon>
        <taxon>Micromonosporales</taxon>
        <taxon>Micromonosporaceae</taxon>
        <taxon>Micromonospora</taxon>
    </lineage>
</organism>
<proteinExistence type="inferred from homology"/>
<gene>
    <name evidence="9" type="ORF">C7C45_03675</name>
</gene>
<evidence type="ECO:0000259" key="8">
    <source>
        <dbReference type="Pfam" id="PF08281"/>
    </source>
</evidence>
<keyword evidence="5 6" id="KW-0804">Transcription</keyword>
<dbReference type="GO" id="GO:0006352">
    <property type="term" value="P:DNA-templated transcription initiation"/>
    <property type="evidence" value="ECO:0007669"/>
    <property type="project" value="InterPro"/>
</dbReference>
<name>A0A318NT15_9ACTN</name>
<dbReference type="EMBL" id="PYBV01000005">
    <property type="protein sequence ID" value="PYC74995.1"/>
    <property type="molecule type" value="Genomic_DNA"/>
</dbReference>
<evidence type="ECO:0000256" key="5">
    <source>
        <dbReference type="ARBA" id="ARBA00023163"/>
    </source>
</evidence>
<comment type="subunit">
    <text evidence="2">Interacts transiently with the RNA polymerase catalytic core formed by RpoA, RpoB, RpoC and RpoZ (2 alpha, 1 beta, 1 beta' and 1 omega subunit) to form the RNA polymerase holoenzyme that can initiate transcription.</text>
</comment>
<accession>A0A318NT15</accession>
<dbReference type="CDD" id="cd06171">
    <property type="entry name" value="Sigma70_r4"/>
    <property type="match status" value="1"/>
</dbReference>
<dbReference type="Proteomes" id="UP000248333">
    <property type="component" value="Unassembled WGS sequence"/>
</dbReference>
<feature type="domain" description="RNA polymerase sigma factor 70 region 4 type 2" evidence="8">
    <location>
        <begin position="120"/>
        <end position="166"/>
    </location>
</feature>
<reference evidence="9 10" key="1">
    <citation type="submission" date="2018-03" db="EMBL/GenBank/DDBJ databases">
        <title>Bioinformatic expansion and discovery of thiopeptide antibiotics.</title>
        <authorList>
            <person name="Schwalen C.J."/>
            <person name="Hudson G.A."/>
            <person name="Mitchell D.A."/>
        </authorList>
    </citation>
    <scope>NUCLEOTIDE SEQUENCE [LARGE SCALE GENOMIC DNA]</scope>
    <source>
        <strain evidence="9 10">NRRL 8041</strain>
    </source>
</reference>
<dbReference type="PROSITE" id="PS01063">
    <property type="entry name" value="SIGMA70_ECF"/>
    <property type="match status" value="1"/>
</dbReference>
<dbReference type="PANTHER" id="PTHR30173:SF36">
    <property type="entry name" value="ECF RNA POLYMERASE SIGMA FACTOR SIGJ"/>
    <property type="match status" value="1"/>
</dbReference>
<evidence type="ECO:0000259" key="7">
    <source>
        <dbReference type="Pfam" id="PF04542"/>
    </source>
</evidence>
<dbReference type="Pfam" id="PF08281">
    <property type="entry name" value="Sigma70_r4_2"/>
    <property type="match status" value="1"/>
</dbReference>
<dbReference type="GO" id="GO:0006950">
    <property type="term" value="P:response to stress"/>
    <property type="evidence" value="ECO:0007669"/>
    <property type="project" value="UniProtKB-ARBA"/>
</dbReference>
<evidence type="ECO:0000256" key="4">
    <source>
        <dbReference type="ARBA" id="ARBA00023082"/>
    </source>
</evidence>
<evidence type="ECO:0000256" key="3">
    <source>
        <dbReference type="ARBA" id="ARBA00023015"/>
    </source>
</evidence>
<dbReference type="SUPFAM" id="SSF88946">
    <property type="entry name" value="Sigma2 domain of RNA polymerase sigma factors"/>
    <property type="match status" value="1"/>
</dbReference>
<evidence type="ECO:0000256" key="2">
    <source>
        <dbReference type="ARBA" id="ARBA00011344"/>
    </source>
</evidence>
<dbReference type="InterPro" id="IPR013324">
    <property type="entry name" value="RNA_pol_sigma_r3/r4-like"/>
</dbReference>
<dbReference type="OrthoDB" id="6689546at2"/>
<dbReference type="InterPro" id="IPR036388">
    <property type="entry name" value="WH-like_DNA-bd_sf"/>
</dbReference>
<dbReference type="Pfam" id="PF04542">
    <property type="entry name" value="Sigma70_r2"/>
    <property type="match status" value="1"/>
</dbReference>
<keyword evidence="3 6" id="KW-0805">Transcription regulation</keyword>
<feature type="domain" description="RNA polymerase sigma-70 region 2" evidence="7">
    <location>
        <begin position="13"/>
        <end position="79"/>
    </location>
</feature>
<dbReference type="NCBIfam" id="NF006089">
    <property type="entry name" value="PRK08241.1"/>
    <property type="match status" value="1"/>
</dbReference>
<dbReference type="GO" id="GO:0016987">
    <property type="term" value="F:sigma factor activity"/>
    <property type="evidence" value="ECO:0007669"/>
    <property type="project" value="UniProtKB-KW"/>
</dbReference>
<keyword evidence="6" id="KW-0238">DNA-binding</keyword>
<dbReference type="InterPro" id="IPR052704">
    <property type="entry name" value="ECF_Sigma-70_Domain"/>
</dbReference>
<dbReference type="InterPro" id="IPR000838">
    <property type="entry name" value="RNA_pol_sigma70_ECF_CS"/>
</dbReference>
<keyword evidence="4 6" id="KW-0731">Sigma factor</keyword>
<comment type="caution">
    <text evidence="9">The sequence shown here is derived from an EMBL/GenBank/DDBJ whole genome shotgun (WGS) entry which is preliminary data.</text>
</comment>
<dbReference type="Gene3D" id="1.10.10.10">
    <property type="entry name" value="Winged helix-like DNA-binding domain superfamily/Winged helix DNA-binding domain"/>
    <property type="match status" value="1"/>
</dbReference>
<protein>
    <recommendedName>
        <fullName evidence="6">RNA polymerase sigma factor</fullName>
    </recommendedName>
</protein>
<evidence type="ECO:0000256" key="6">
    <source>
        <dbReference type="RuleBase" id="RU000716"/>
    </source>
</evidence>
<dbReference type="PANTHER" id="PTHR30173">
    <property type="entry name" value="SIGMA 19 FACTOR"/>
    <property type="match status" value="1"/>
</dbReference>
<evidence type="ECO:0000313" key="10">
    <source>
        <dbReference type="Proteomes" id="UP000248333"/>
    </source>
</evidence>
<dbReference type="SUPFAM" id="SSF54427">
    <property type="entry name" value="NTF2-like"/>
    <property type="match status" value="1"/>
</dbReference>
<dbReference type="Gene3D" id="1.10.1740.10">
    <property type="match status" value="1"/>
</dbReference>